<protein>
    <recommendedName>
        <fullName evidence="5">VWFA domain-containing protein</fullName>
    </recommendedName>
</protein>
<feature type="region of interest" description="Disordered" evidence="1">
    <location>
        <begin position="64"/>
        <end position="104"/>
    </location>
</feature>
<evidence type="ECO:0000313" key="3">
    <source>
        <dbReference type="EMBL" id="MDQ8207539.1"/>
    </source>
</evidence>
<keyword evidence="2" id="KW-0472">Membrane</keyword>
<feature type="region of interest" description="Disordered" evidence="1">
    <location>
        <begin position="1"/>
        <end position="20"/>
    </location>
</feature>
<evidence type="ECO:0000313" key="4">
    <source>
        <dbReference type="Proteomes" id="UP001225316"/>
    </source>
</evidence>
<reference evidence="3 4" key="1">
    <citation type="submission" date="2023-04" db="EMBL/GenBank/DDBJ databases">
        <title>A novel bacteria isolated from coastal sediment.</title>
        <authorList>
            <person name="Liu X.-J."/>
            <person name="Du Z.-J."/>
        </authorList>
    </citation>
    <scope>NUCLEOTIDE SEQUENCE [LARGE SCALE GENOMIC DNA]</scope>
    <source>
        <strain evidence="3 4">SDUM461003</strain>
    </source>
</reference>
<feature type="compositionally biased region" description="Polar residues" evidence="1">
    <location>
        <begin position="1"/>
        <end position="16"/>
    </location>
</feature>
<keyword evidence="2" id="KW-0812">Transmembrane</keyword>
<keyword evidence="2" id="KW-1133">Transmembrane helix</keyword>
<accession>A0ABU1ATR1</accession>
<organism evidence="3 4">
    <name type="scientific">Thalassobacterium maritimum</name>
    <dbReference type="NCBI Taxonomy" id="3041265"/>
    <lineage>
        <taxon>Bacteria</taxon>
        <taxon>Pseudomonadati</taxon>
        <taxon>Verrucomicrobiota</taxon>
        <taxon>Opitutia</taxon>
        <taxon>Puniceicoccales</taxon>
        <taxon>Coraliomargaritaceae</taxon>
        <taxon>Thalassobacterium</taxon>
    </lineage>
</organism>
<evidence type="ECO:0000256" key="1">
    <source>
        <dbReference type="SAM" id="MobiDB-lite"/>
    </source>
</evidence>
<gene>
    <name evidence="3" type="ORF">QEH52_08465</name>
</gene>
<evidence type="ECO:0008006" key="5">
    <source>
        <dbReference type="Google" id="ProtNLM"/>
    </source>
</evidence>
<keyword evidence="4" id="KW-1185">Reference proteome</keyword>
<comment type="caution">
    <text evidence="3">The sequence shown here is derived from an EMBL/GenBank/DDBJ whole genome shotgun (WGS) entry which is preliminary data.</text>
</comment>
<dbReference type="EMBL" id="JARXHW010000015">
    <property type="protein sequence ID" value="MDQ8207539.1"/>
    <property type="molecule type" value="Genomic_DNA"/>
</dbReference>
<sequence>MSSESSSPLPHNQNELGKTLRRPKKRGAVFIVIVVSVGVHLLGLGIFGVIKIVETISPPPEFEAPPVVEVETPPPPPPPPPATRRSTKSLPRPQPLAAQNPQNVSVPAIVMQESDLSFGRGMGGGLGDLGGGIMDRVDISFFGIEGGNNVVVLFDRTGSGMGIFKRTREELQKTVESMKATSDARLAVIYFGGKEGGHQGISRNGSDPTRHDFWWPKGVRSNNWIQPGQGEAESLLDELNAIPNLTGKLARFVSSDARDVKRGKAYFVLGTNYWGALENAYKLDPPPDTIYLMVEPDVAFTNPGVVQKSIAAWKKYGVERPEGTKVIFVVGKPAKKVKNKPALAQMVNFMNGGGLSPAEIQKLIVYD</sequence>
<dbReference type="Proteomes" id="UP001225316">
    <property type="component" value="Unassembled WGS sequence"/>
</dbReference>
<feature type="transmembrane region" description="Helical" evidence="2">
    <location>
        <begin position="28"/>
        <end position="50"/>
    </location>
</feature>
<proteinExistence type="predicted"/>
<feature type="compositionally biased region" description="Pro residues" evidence="1">
    <location>
        <begin position="72"/>
        <end position="82"/>
    </location>
</feature>
<evidence type="ECO:0000256" key="2">
    <source>
        <dbReference type="SAM" id="Phobius"/>
    </source>
</evidence>
<name>A0ABU1ATR1_9BACT</name>
<dbReference type="RefSeq" id="WP_308949710.1">
    <property type="nucleotide sequence ID" value="NZ_JARXHW010000015.1"/>
</dbReference>